<dbReference type="Gene3D" id="3.40.47.10">
    <property type="match status" value="2"/>
</dbReference>
<dbReference type="AlphaFoldDB" id="A0A5Q0GY43"/>
<dbReference type="SUPFAM" id="SSF53901">
    <property type="entry name" value="Thiolase-like"/>
    <property type="match status" value="1"/>
</dbReference>
<feature type="domain" description="Beta-ketoacyl-[acyl-carrier-protein] synthase III N-terminal" evidence="4">
    <location>
        <begin position="113"/>
        <end position="199"/>
    </location>
</feature>
<organism evidence="5 6">
    <name type="scientific">Saccharothrix syringae</name>
    <name type="common">Nocardiopsis syringae</name>
    <dbReference type="NCBI Taxonomy" id="103733"/>
    <lineage>
        <taxon>Bacteria</taxon>
        <taxon>Bacillati</taxon>
        <taxon>Actinomycetota</taxon>
        <taxon>Actinomycetes</taxon>
        <taxon>Pseudonocardiales</taxon>
        <taxon>Pseudonocardiaceae</taxon>
        <taxon>Saccharothrix</taxon>
    </lineage>
</organism>
<dbReference type="PANTHER" id="PTHR34069:SF2">
    <property type="entry name" value="BETA-KETOACYL-[ACYL-CARRIER-PROTEIN] SYNTHASE III"/>
    <property type="match status" value="1"/>
</dbReference>
<keyword evidence="6" id="KW-1185">Reference proteome</keyword>
<evidence type="ECO:0000313" key="5">
    <source>
        <dbReference type="EMBL" id="QFZ18400.1"/>
    </source>
</evidence>
<proteinExistence type="predicted"/>
<dbReference type="Pfam" id="PF08545">
    <property type="entry name" value="ACP_syn_III"/>
    <property type="match status" value="1"/>
</dbReference>
<dbReference type="InterPro" id="IPR013751">
    <property type="entry name" value="ACP_syn_III_N"/>
</dbReference>
<dbReference type="Proteomes" id="UP000325787">
    <property type="component" value="Chromosome"/>
</dbReference>
<name>A0A5Q0GY43_SACSY</name>
<dbReference type="InterPro" id="IPR013747">
    <property type="entry name" value="ACP_syn_III_C"/>
</dbReference>
<dbReference type="OrthoDB" id="4758553at2"/>
<evidence type="ECO:0000259" key="4">
    <source>
        <dbReference type="Pfam" id="PF08545"/>
    </source>
</evidence>
<dbReference type="RefSeq" id="WP_033434566.1">
    <property type="nucleotide sequence ID" value="NZ_CP034550.1"/>
</dbReference>
<dbReference type="KEGG" id="ssyi:EKG83_13725"/>
<gene>
    <name evidence="5" type="ORF">EKG83_13725</name>
</gene>
<dbReference type="EMBL" id="CP034550">
    <property type="protein sequence ID" value="QFZ18400.1"/>
    <property type="molecule type" value="Genomic_DNA"/>
</dbReference>
<dbReference type="Pfam" id="PF08541">
    <property type="entry name" value="ACP_syn_III_C"/>
    <property type="match status" value="1"/>
</dbReference>
<dbReference type="InterPro" id="IPR016039">
    <property type="entry name" value="Thiolase-like"/>
</dbReference>
<keyword evidence="2" id="KW-0012">Acyltransferase</keyword>
<evidence type="ECO:0000313" key="6">
    <source>
        <dbReference type="Proteomes" id="UP000325787"/>
    </source>
</evidence>
<dbReference type="GO" id="GO:0044550">
    <property type="term" value="P:secondary metabolite biosynthetic process"/>
    <property type="evidence" value="ECO:0007669"/>
    <property type="project" value="TreeGrafter"/>
</dbReference>
<dbReference type="GO" id="GO:0006633">
    <property type="term" value="P:fatty acid biosynthetic process"/>
    <property type="evidence" value="ECO:0007669"/>
    <property type="project" value="InterPro"/>
</dbReference>
<keyword evidence="1" id="KW-0808">Transferase</keyword>
<evidence type="ECO:0000256" key="2">
    <source>
        <dbReference type="ARBA" id="ARBA00023315"/>
    </source>
</evidence>
<protein>
    <submittedName>
        <fullName evidence="5">3-oxoacyl-ACP synthase III family protein</fullName>
    </submittedName>
</protein>
<evidence type="ECO:0000259" key="3">
    <source>
        <dbReference type="Pfam" id="PF08541"/>
    </source>
</evidence>
<dbReference type="PANTHER" id="PTHR34069">
    <property type="entry name" value="3-OXOACYL-[ACYL-CARRIER-PROTEIN] SYNTHASE 3"/>
    <property type="match status" value="1"/>
</dbReference>
<evidence type="ECO:0000256" key="1">
    <source>
        <dbReference type="ARBA" id="ARBA00022679"/>
    </source>
</evidence>
<accession>A0A5Q0GY43</accession>
<reference evidence="6" key="1">
    <citation type="journal article" date="2021" name="Curr. Microbiol.">
        <title>Complete genome of nocamycin-producing strain Saccharothrix syringae NRRL B-16468 reveals the biosynthetic potential for secondary metabolites.</title>
        <authorList>
            <person name="Mo X."/>
            <person name="Yang S."/>
        </authorList>
    </citation>
    <scope>NUCLEOTIDE SEQUENCE [LARGE SCALE GENOMIC DNA]</scope>
    <source>
        <strain evidence="6">ATCC 51364 / DSM 43886 / JCM 6844 / KCTC 9398 / NBRC 14523 / NRRL B-16468 / INA 2240</strain>
    </source>
</reference>
<sequence>MTCARVVGVAAHLPERRTSSAEIEARLAELNPGLEVPRDFIERMSGVRYRHTAPEGWTAAELAAAAARKLLADCGRDIAEVDLLLFAATSMSVIEPATAHIVANLLGASCPVFDVKNACNSVFNAIEVADAMISAGRYRRVLIACGEWLSPVIRWQAKEGDLRDYFEVALSHTVSDAGAAVLLEAADTPGVLRTAAHADSSAWDAAAATIAVAPGSSRLGAFRVDAMKLQRVFLDIDTGLVDRAFEPLGLVLSDFTVVCVHQPYTGLLPQFAERLGLTEEQMVPIVAEHGNVAAAGLLVQLTKAVESGRVRRGDLVALVGLASGTSIGIAVVRW</sequence>
<feature type="domain" description="Beta-ketoacyl-[acyl-carrier-protein] synthase III C-terminal" evidence="3">
    <location>
        <begin position="249"/>
        <end position="334"/>
    </location>
</feature>
<dbReference type="GO" id="GO:0004315">
    <property type="term" value="F:3-oxoacyl-[acyl-carrier-protein] synthase activity"/>
    <property type="evidence" value="ECO:0007669"/>
    <property type="project" value="InterPro"/>
</dbReference>